<name>A0A6V8IBD7_9PROT</name>
<gene>
    <name evidence="1" type="ORF">DmAi_29720</name>
</gene>
<organism evidence="1 2">
    <name type="scientific">Acetobacter persici</name>
    <dbReference type="NCBI Taxonomy" id="1076596"/>
    <lineage>
        <taxon>Bacteria</taxon>
        <taxon>Pseudomonadati</taxon>
        <taxon>Pseudomonadota</taxon>
        <taxon>Alphaproteobacteria</taxon>
        <taxon>Acetobacterales</taxon>
        <taxon>Acetobacteraceae</taxon>
        <taxon>Acetobacter</taxon>
    </lineage>
</organism>
<keyword evidence="2" id="KW-1185">Reference proteome</keyword>
<accession>A0A6V8IBD7</accession>
<evidence type="ECO:0000313" key="2">
    <source>
        <dbReference type="Proteomes" id="UP000548726"/>
    </source>
</evidence>
<comment type="caution">
    <text evidence="1">The sequence shown here is derived from an EMBL/GenBank/DDBJ whole genome shotgun (WGS) entry which is preliminary data.</text>
</comment>
<sequence>MSFSDDKSIERLALRLIDRSLPKNEWTHAGHFAAAL</sequence>
<dbReference type="EMBL" id="BLJP01000040">
    <property type="protein sequence ID" value="GFE94913.1"/>
    <property type="molecule type" value="Genomic_DNA"/>
</dbReference>
<dbReference type="AlphaFoldDB" id="A0A6V8IBD7"/>
<evidence type="ECO:0000313" key="1">
    <source>
        <dbReference type="EMBL" id="GFE94913.1"/>
    </source>
</evidence>
<protein>
    <submittedName>
        <fullName evidence="1">Uncharacterized protein</fullName>
    </submittedName>
</protein>
<proteinExistence type="predicted"/>
<dbReference type="Proteomes" id="UP000548726">
    <property type="component" value="Unassembled WGS sequence"/>
</dbReference>
<reference evidence="1 2" key="1">
    <citation type="journal article" date="2020" name="Cell Rep.">
        <title>Local necrotic cells trigger systemic immune activation via gut microbiome dysbiosis in Drosophila.</title>
        <authorList>
            <person name="Kosakamoto H."/>
            <person name="Yamauchi T."/>
            <person name="Akuzawa-Tokita Y."/>
            <person name="Nishimura K."/>
            <person name="Soga T."/>
            <person name="Murakami T."/>
            <person name="Mori H."/>
            <person name="Yamamoto K."/>
            <person name="Miyazaki R."/>
            <person name="Koto A."/>
            <person name="Miura M."/>
            <person name="Obata F."/>
        </authorList>
    </citation>
    <scope>NUCLEOTIDE SEQUENCE [LARGE SCALE GENOMIC DNA]</scope>
    <source>
        <strain evidence="1 2">Ai</strain>
    </source>
</reference>